<evidence type="ECO:0000313" key="2">
    <source>
        <dbReference type="EMBL" id="ASC71560.1"/>
    </source>
</evidence>
<dbReference type="PANTHER" id="PTHR12526">
    <property type="entry name" value="GLYCOSYLTRANSFERASE"/>
    <property type="match status" value="1"/>
</dbReference>
<dbReference type="SUPFAM" id="SSF53756">
    <property type="entry name" value="UDP-Glycosyltransferase/glycogen phosphorylase"/>
    <property type="match status" value="1"/>
</dbReference>
<protein>
    <submittedName>
        <fullName evidence="2">Glycosyltransferase Type 1</fullName>
    </submittedName>
</protein>
<dbReference type="Pfam" id="PF00534">
    <property type="entry name" value="Glycos_transf_1"/>
    <property type="match status" value="1"/>
</dbReference>
<sequence>MIVLYGGDYREAYCRMVAGDGEIYHGHRYAIQSIAQMAESLEEAAVLCCRSAEAYDEILDIGFRVIGTGFIPEDNMPKLLQIIEAFRPTHLVVRSPMPQVLEWAIRHRIETITLLADSFLGRGVQPWLRHRRLARALNHSQIAWVGNHGRNACRSLQAIGVKPEKIVPWDWPHTLSPKDFPAKQGPQGRDGQLLYVGTVSQAKGVGDLIEAVALLKQQHVPVHLKIAGDGNLEAFTQRVAQQQLQDQVTFLGRIPHSSIVPLMRESDVVAVPSRHCYPEGFPLTLYEALCARTPIVASDHPMFRGYLEHGETAMIFPQKDSKALANCIHKLLSYHELYQKLSLNSYDVWKRLQIPVKWAEFIERWLTPSEVNQAWLRAHSLTVNQDH</sequence>
<dbReference type="STRING" id="1641165.XM38_27420"/>
<dbReference type="CDD" id="cd03801">
    <property type="entry name" value="GT4_PimA-like"/>
    <property type="match status" value="1"/>
</dbReference>
<feature type="domain" description="Glycosyl transferase family 1" evidence="1">
    <location>
        <begin position="181"/>
        <end position="346"/>
    </location>
</feature>
<organism evidence="2 3">
    <name type="scientific">Halomicronema hongdechloris C2206</name>
    <dbReference type="NCBI Taxonomy" id="1641165"/>
    <lineage>
        <taxon>Bacteria</taxon>
        <taxon>Bacillati</taxon>
        <taxon>Cyanobacteriota</taxon>
        <taxon>Cyanophyceae</taxon>
        <taxon>Nodosilineales</taxon>
        <taxon>Nodosilineaceae</taxon>
        <taxon>Halomicronema</taxon>
    </lineage>
</organism>
<proteinExistence type="predicted"/>
<name>A0A1Z3HMP2_9CYAN</name>
<reference evidence="2 3" key="1">
    <citation type="journal article" date="2016" name="Biochim. Biophys. Acta">
        <title>Characterization of red-shifted phycobilisomes isolated from the chlorophyll f-containing cyanobacterium Halomicronema hongdechloris.</title>
        <authorList>
            <person name="Li Y."/>
            <person name="Lin Y."/>
            <person name="Garvey C.J."/>
            <person name="Birch D."/>
            <person name="Corkery R.W."/>
            <person name="Loughlin P.C."/>
            <person name="Scheer H."/>
            <person name="Willows R.D."/>
            <person name="Chen M."/>
        </authorList>
    </citation>
    <scope>NUCLEOTIDE SEQUENCE [LARGE SCALE GENOMIC DNA]</scope>
    <source>
        <strain evidence="2 3">C2206</strain>
    </source>
</reference>
<accession>A0A1Z3HMP2</accession>
<dbReference type="AlphaFoldDB" id="A0A1Z3HMP2"/>
<dbReference type="Proteomes" id="UP000191901">
    <property type="component" value="Chromosome"/>
</dbReference>
<keyword evidence="3" id="KW-1185">Reference proteome</keyword>
<gene>
    <name evidence="2" type="ORF">XM38_025120</name>
</gene>
<evidence type="ECO:0000313" key="3">
    <source>
        <dbReference type="Proteomes" id="UP000191901"/>
    </source>
</evidence>
<dbReference type="PANTHER" id="PTHR12526:SF630">
    <property type="entry name" value="GLYCOSYLTRANSFERASE"/>
    <property type="match status" value="1"/>
</dbReference>
<evidence type="ECO:0000259" key="1">
    <source>
        <dbReference type="Pfam" id="PF00534"/>
    </source>
</evidence>
<dbReference type="KEGG" id="hhg:XM38_025120"/>
<dbReference type="GO" id="GO:0016757">
    <property type="term" value="F:glycosyltransferase activity"/>
    <property type="evidence" value="ECO:0007669"/>
    <property type="project" value="InterPro"/>
</dbReference>
<dbReference type="EMBL" id="CP021983">
    <property type="protein sequence ID" value="ASC71560.1"/>
    <property type="molecule type" value="Genomic_DNA"/>
</dbReference>
<dbReference type="InterPro" id="IPR001296">
    <property type="entry name" value="Glyco_trans_1"/>
</dbReference>
<dbReference type="Gene3D" id="3.40.50.2000">
    <property type="entry name" value="Glycogen Phosphorylase B"/>
    <property type="match status" value="2"/>
</dbReference>